<dbReference type="InParanoid" id="A0A2K1K254"/>
<dbReference type="Gramene" id="Pp3c9_5470V3.1">
    <property type="protein sequence ID" value="Pp3c9_5470V3.1"/>
    <property type="gene ID" value="Pp3c9_5470"/>
</dbReference>
<protein>
    <submittedName>
        <fullName evidence="1 2">Uncharacterized protein</fullName>
    </submittedName>
</protein>
<keyword evidence="3" id="KW-1185">Reference proteome</keyword>
<reference evidence="2" key="3">
    <citation type="submission" date="2020-12" db="UniProtKB">
        <authorList>
            <consortium name="EnsemblPlants"/>
        </authorList>
    </citation>
    <scope>IDENTIFICATION</scope>
</reference>
<dbReference type="Proteomes" id="UP000006727">
    <property type="component" value="Chromosome 9"/>
</dbReference>
<gene>
    <name evidence="1" type="ORF">PHYPA_012329</name>
</gene>
<organism evidence="1">
    <name type="scientific">Physcomitrium patens</name>
    <name type="common">Spreading-leaved earth moss</name>
    <name type="synonym">Physcomitrella patens</name>
    <dbReference type="NCBI Taxonomy" id="3218"/>
    <lineage>
        <taxon>Eukaryota</taxon>
        <taxon>Viridiplantae</taxon>
        <taxon>Streptophyta</taxon>
        <taxon>Embryophyta</taxon>
        <taxon>Bryophyta</taxon>
        <taxon>Bryophytina</taxon>
        <taxon>Bryopsida</taxon>
        <taxon>Funariidae</taxon>
        <taxon>Funariales</taxon>
        <taxon>Funariaceae</taxon>
        <taxon>Physcomitrium</taxon>
    </lineage>
</organism>
<evidence type="ECO:0000313" key="1">
    <source>
        <dbReference type="EMBL" id="PNR47856.1"/>
    </source>
</evidence>
<sequence length="54" mass="5798">MLNLKASTCRPIGLVEYNPHLDSSLSARSNDAMGMNKRCIASNTSSSCGLHLKC</sequence>
<name>A0A2K1K254_PHYPA</name>
<evidence type="ECO:0000313" key="2">
    <source>
        <dbReference type="EnsemblPlants" id="Pp3c9_5470V3.1"/>
    </source>
</evidence>
<accession>A0A2K1K254</accession>
<evidence type="ECO:0000313" key="3">
    <source>
        <dbReference type="Proteomes" id="UP000006727"/>
    </source>
</evidence>
<proteinExistence type="predicted"/>
<reference evidence="1 3" key="1">
    <citation type="journal article" date="2008" name="Science">
        <title>The Physcomitrella genome reveals evolutionary insights into the conquest of land by plants.</title>
        <authorList>
            <person name="Rensing S."/>
            <person name="Lang D."/>
            <person name="Zimmer A."/>
            <person name="Terry A."/>
            <person name="Salamov A."/>
            <person name="Shapiro H."/>
            <person name="Nishiyama T."/>
            <person name="Perroud P.-F."/>
            <person name="Lindquist E."/>
            <person name="Kamisugi Y."/>
            <person name="Tanahashi T."/>
            <person name="Sakakibara K."/>
            <person name="Fujita T."/>
            <person name="Oishi K."/>
            <person name="Shin-I T."/>
            <person name="Kuroki Y."/>
            <person name="Toyoda A."/>
            <person name="Suzuki Y."/>
            <person name="Hashimoto A."/>
            <person name="Yamaguchi K."/>
            <person name="Sugano A."/>
            <person name="Kohara Y."/>
            <person name="Fujiyama A."/>
            <person name="Anterola A."/>
            <person name="Aoki S."/>
            <person name="Ashton N."/>
            <person name="Barbazuk W.B."/>
            <person name="Barker E."/>
            <person name="Bennetzen J."/>
            <person name="Bezanilla M."/>
            <person name="Blankenship R."/>
            <person name="Cho S.H."/>
            <person name="Dutcher S."/>
            <person name="Estelle M."/>
            <person name="Fawcett J.A."/>
            <person name="Gundlach H."/>
            <person name="Hanada K."/>
            <person name="Heyl A."/>
            <person name="Hicks K.A."/>
            <person name="Hugh J."/>
            <person name="Lohr M."/>
            <person name="Mayer K."/>
            <person name="Melkozernov A."/>
            <person name="Murata T."/>
            <person name="Nelson D."/>
            <person name="Pils B."/>
            <person name="Prigge M."/>
            <person name="Reiss B."/>
            <person name="Renner T."/>
            <person name="Rombauts S."/>
            <person name="Rushton P."/>
            <person name="Sanderfoot A."/>
            <person name="Schween G."/>
            <person name="Shiu S.-H."/>
            <person name="Stueber K."/>
            <person name="Theodoulou F.L."/>
            <person name="Tu H."/>
            <person name="Van de Peer Y."/>
            <person name="Verrier P.J."/>
            <person name="Waters E."/>
            <person name="Wood A."/>
            <person name="Yang L."/>
            <person name="Cove D."/>
            <person name="Cuming A."/>
            <person name="Hasebe M."/>
            <person name="Lucas S."/>
            <person name="Mishler D.B."/>
            <person name="Reski R."/>
            <person name="Grigoriev I."/>
            <person name="Quatrano R.S."/>
            <person name="Boore J.L."/>
        </authorList>
    </citation>
    <scope>NUCLEOTIDE SEQUENCE [LARGE SCALE GENOMIC DNA]</scope>
    <source>
        <strain evidence="2 3">cv. Gransden 2004</strain>
    </source>
</reference>
<dbReference type="EMBL" id="ABEU02000009">
    <property type="protein sequence ID" value="PNR47856.1"/>
    <property type="molecule type" value="Genomic_DNA"/>
</dbReference>
<reference evidence="1 3" key="2">
    <citation type="journal article" date="2018" name="Plant J.">
        <title>The Physcomitrella patens chromosome-scale assembly reveals moss genome structure and evolution.</title>
        <authorList>
            <person name="Lang D."/>
            <person name="Ullrich K.K."/>
            <person name="Murat F."/>
            <person name="Fuchs J."/>
            <person name="Jenkins J."/>
            <person name="Haas F.B."/>
            <person name="Piednoel M."/>
            <person name="Gundlach H."/>
            <person name="Van Bel M."/>
            <person name="Meyberg R."/>
            <person name="Vives C."/>
            <person name="Morata J."/>
            <person name="Symeonidi A."/>
            <person name="Hiss M."/>
            <person name="Muchero W."/>
            <person name="Kamisugi Y."/>
            <person name="Saleh O."/>
            <person name="Blanc G."/>
            <person name="Decker E.L."/>
            <person name="van Gessel N."/>
            <person name="Grimwood J."/>
            <person name="Hayes R.D."/>
            <person name="Graham S.W."/>
            <person name="Gunter L.E."/>
            <person name="McDaniel S.F."/>
            <person name="Hoernstein S.N.W."/>
            <person name="Larsson A."/>
            <person name="Li F.W."/>
            <person name="Perroud P.F."/>
            <person name="Phillips J."/>
            <person name="Ranjan P."/>
            <person name="Rokshar D.S."/>
            <person name="Rothfels C.J."/>
            <person name="Schneider L."/>
            <person name="Shu S."/>
            <person name="Stevenson D.W."/>
            <person name="Thummler F."/>
            <person name="Tillich M."/>
            <person name="Villarreal Aguilar J.C."/>
            <person name="Widiez T."/>
            <person name="Wong G.K."/>
            <person name="Wymore A."/>
            <person name="Zhang Y."/>
            <person name="Zimmer A.D."/>
            <person name="Quatrano R.S."/>
            <person name="Mayer K.F.X."/>
            <person name="Goodstein D."/>
            <person name="Casacuberta J.M."/>
            <person name="Vandepoele K."/>
            <person name="Reski R."/>
            <person name="Cuming A.C."/>
            <person name="Tuskan G.A."/>
            <person name="Maumus F."/>
            <person name="Salse J."/>
            <person name="Schmutz J."/>
            <person name="Rensing S.A."/>
        </authorList>
    </citation>
    <scope>NUCLEOTIDE SEQUENCE [LARGE SCALE GENOMIC DNA]</scope>
    <source>
        <strain evidence="2 3">cv. Gransden 2004</strain>
    </source>
</reference>
<dbReference type="AlphaFoldDB" id="A0A2K1K254"/>
<dbReference type="EnsemblPlants" id="Pp3c9_5470V3.1">
    <property type="protein sequence ID" value="Pp3c9_5470V3.1"/>
    <property type="gene ID" value="Pp3c9_5470"/>
</dbReference>